<dbReference type="OrthoDB" id="1669814at2759"/>
<protein>
    <submittedName>
        <fullName evidence="5">Putative oxidoreductase</fullName>
    </submittedName>
</protein>
<proteinExistence type="inferred from homology"/>
<gene>
    <name evidence="5" type="ORF">UCRPC4_g05174</name>
</gene>
<reference evidence="5 6" key="1">
    <citation type="submission" date="2015-05" db="EMBL/GenBank/DDBJ databases">
        <title>Distinctive expansion of gene families associated with plant cell wall degradation and secondary metabolism in the genomes of grapevine trunk pathogens.</title>
        <authorList>
            <person name="Lawrence D.P."/>
            <person name="Travadon R."/>
            <person name="Rolshausen P.E."/>
            <person name="Baumgartner K."/>
        </authorList>
    </citation>
    <scope>NUCLEOTIDE SEQUENCE [LARGE SCALE GENOMIC DNA]</scope>
    <source>
        <strain evidence="5">UCRPC4</strain>
    </source>
</reference>
<feature type="region of interest" description="Disordered" evidence="4">
    <location>
        <begin position="331"/>
        <end position="358"/>
    </location>
</feature>
<dbReference type="PROSITE" id="PS00061">
    <property type="entry name" value="ADH_SHORT"/>
    <property type="match status" value="1"/>
</dbReference>
<feature type="compositionally biased region" description="Low complexity" evidence="4">
    <location>
        <begin position="921"/>
        <end position="934"/>
    </location>
</feature>
<evidence type="ECO:0000256" key="2">
    <source>
        <dbReference type="ARBA" id="ARBA00022857"/>
    </source>
</evidence>
<dbReference type="AlphaFoldDB" id="A0A0G2E4N0"/>
<dbReference type="GO" id="GO:0016616">
    <property type="term" value="F:oxidoreductase activity, acting on the CH-OH group of donors, NAD or NADP as acceptor"/>
    <property type="evidence" value="ECO:0007669"/>
    <property type="project" value="UniProtKB-ARBA"/>
</dbReference>
<dbReference type="EMBL" id="LCWF01000133">
    <property type="protein sequence ID" value="KKY17972.1"/>
    <property type="molecule type" value="Genomic_DNA"/>
</dbReference>
<keyword evidence="3" id="KW-0560">Oxidoreductase</keyword>
<dbReference type="PANTHER" id="PTHR43008">
    <property type="entry name" value="BENZIL REDUCTASE"/>
    <property type="match status" value="1"/>
</dbReference>
<dbReference type="Proteomes" id="UP000053317">
    <property type="component" value="Unassembled WGS sequence"/>
</dbReference>
<feature type="compositionally biased region" description="Polar residues" evidence="4">
    <location>
        <begin position="1"/>
        <end position="16"/>
    </location>
</feature>
<dbReference type="GO" id="GO:0050664">
    <property type="term" value="F:oxidoreductase activity, acting on NAD(P)H, oxygen as acceptor"/>
    <property type="evidence" value="ECO:0007669"/>
    <property type="project" value="TreeGrafter"/>
</dbReference>
<dbReference type="SUPFAM" id="SSF51735">
    <property type="entry name" value="NAD(P)-binding Rossmann-fold domains"/>
    <property type="match status" value="1"/>
</dbReference>
<keyword evidence="2" id="KW-0521">NADP</keyword>
<dbReference type="InterPro" id="IPR036291">
    <property type="entry name" value="NAD(P)-bd_dom_sf"/>
</dbReference>
<feature type="region of interest" description="Disordered" evidence="4">
    <location>
        <begin position="1"/>
        <end position="34"/>
    </location>
</feature>
<evidence type="ECO:0000313" key="5">
    <source>
        <dbReference type="EMBL" id="KKY17972.1"/>
    </source>
</evidence>
<dbReference type="InterPro" id="IPR020904">
    <property type="entry name" value="Sc_DH/Rdtase_CS"/>
</dbReference>
<name>A0A0G2E4N0_PHACM</name>
<organism evidence="5 6">
    <name type="scientific">Phaeomoniella chlamydospora</name>
    <name type="common">Phaeoacremonium chlamydosporum</name>
    <dbReference type="NCBI Taxonomy" id="158046"/>
    <lineage>
        <taxon>Eukaryota</taxon>
        <taxon>Fungi</taxon>
        <taxon>Dikarya</taxon>
        <taxon>Ascomycota</taxon>
        <taxon>Pezizomycotina</taxon>
        <taxon>Eurotiomycetes</taxon>
        <taxon>Chaetothyriomycetidae</taxon>
        <taxon>Phaeomoniellales</taxon>
        <taxon>Phaeomoniellaceae</taxon>
        <taxon>Phaeomoniella</taxon>
    </lineage>
</organism>
<dbReference type="PANTHER" id="PTHR43008:SF10">
    <property type="entry name" value="CHAIN DEHYDROGENASE_OXIDOREDUCTASE, PUTATIVE (AFU_ORTHOLOGUE AFUA_2G15740)-RELATED"/>
    <property type="match status" value="1"/>
</dbReference>
<evidence type="ECO:0000313" key="6">
    <source>
        <dbReference type="Proteomes" id="UP000053317"/>
    </source>
</evidence>
<feature type="region of interest" description="Disordered" evidence="4">
    <location>
        <begin position="898"/>
        <end position="934"/>
    </location>
</feature>
<comment type="similarity">
    <text evidence="1">Belongs to the short-chain dehydrogenases/reductases (SDR) family.</text>
</comment>
<accession>A0A0G2E4N0</accession>
<evidence type="ECO:0000256" key="1">
    <source>
        <dbReference type="ARBA" id="ARBA00006484"/>
    </source>
</evidence>
<dbReference type="Gene3D" id="3.40.50.720">
    <property type="entry name" value="NAD(P)-binding Rossmann-like Domain"/>
    <property type="match status" value="1"/>
</dbReference>
<comment type="caution">
    <text evidence="5">The sequence shown here is derived from an EMBL/GenBank/DDBJ whole genome shotgun (WGS) entry which is preliminary data.</text>
</comment>
<evidence type="ECO:0000256" key="4">
    <source>
        <dbReference type="SAM" id="MobiDB-lite"/>
    </source>
</evidence>
<sequence>MLRQPTRITTGNNSKGENLGRADKLPSITSGGGPRIEKAKDYKAGLFSDEVEGARRTARGCLPDFDVVDKVVVITGGGRGLGLTMAQALYQAGAIVHCLDRMDRPYEEFCKVQRETHRELGGELHYHCIDLTETAAMQEMIAEIARERSRLDGCIAAAAIQQVTPALEYERNDVNKMLDINYTAVFMTAQAVAKAMYEYQTPGSILLVASMSAFVANKGLRSPVYNSSKAAVVQLARNLAMEWGHDGIRVNALCPGNILTPMVKKNFDDEPGLEELWKQNNMLNRISHPEEYRGAAIFALSDASSFMTGASWVVDGGYTACKPTAISAVGHDPAMASPNSGAATTQRQQKSSKRSSKPFIPAIPLIPAAKKTVKPGDESSKAELTLNTQGNVTGVVPVVTGPSSVQHAELQSIEDEVPGAHEATKSVSVTETLNGEQIKPVEYIAVLTGQDMAVGDTKASEVENLNTIEHGAVSAQEQIAGDPRFVEAEQPQYKLSTEHTDRSTLENQPHLASPLIIDSSVTAQPREVHVQGDVSVDVHRPYSFQVPPETEEMSTIDANGIRETVHAQQYNMTSPHEATSHHSGMPVHMPSQWAVEQKNRIRSFMPPNQPLQLATSSFSAVAPVFTPASGTPPYSLSSTPAMAPHGLPNMGDFAPRDGLTTPYGADQYASNMPPSFEQTRRQHKARQQVSHAHGDQRNMNGHHQYVHGSGFAGARGVPSFSNDGLFAPLMAHLTALFDSGSLSDWRIIVHNPDKAFEPMCLDVHGAVISRNVALNAYMMQRTRGQSKSKSKSSNEILIEWPDTFIHPSSFNYAIRYIYNEMVLSKEEVERMTFPGHTGSSWRHLQLHFSLSYYLSGYMLGLGSIVKQGRELVRSFIDWQSLETAMNWAVDYRPKHPEGTDTIGVPMSRTTSGMTQYSDQTSSSRSRGAMSGSDSYQLKTSPAGLPLVISQAASSLLLELVVRFLADNVSFESFVLDTSVRTTEMKPRLPVTNEVASGQHPPPNTALQAISFGEFPGTAALANSSQDSLHQNYVTSIAFLNLPSEQLNGLFVLLQRRNDPRAYEFAKQVVADRENLRLQTLRSKSIHNQERENNMSDWSNAGFQEFIHELAPDAVQMDPTGYRWKLEKTWVGLKNPATGTKNKTYKAREVLADSKPQQAGQQQNDTLNASILQANTNSHS</sequence>
<dbReference type="FunFam" id="3.40.50.720:FF:000245">
    <property type="entry name" value="Short chain dehydrogenase, putative"/>
    <property type="match status" value="1"/>
</dbReference>
<reference evidence="5 6" key="2">
    <citation type="submission" date="2015-05" db="EMBL/GenBank/DDBJ databases">
        <authorList>
            <person name="Morales-Cruz A."/>
            <person name="Amrine K.C."/>
            <person name="Cantu D."/>
        </authorList>
    </citation>
    <scope>NUCLEOTIDE SEQUENCE [LARGE SCALE GENOMIC DNA]</scope>
    <source>
        <strain evidence="5">UCRPC4</strain>
    </source>
</reference>
<dbReference type="Pfam" id="PF13561">
    <property type="entry name" value="adh_short_C2"/>
    <property type="match status" value="1"/>
</dbReference>
<evidence type="ECO:0000256" key="3">
    <source>
        <dbReference type="ARBA" id="ARBA00023002"/>
    </source>
</evidence>
<feature type="compositionally biased region" description="Polar residues" evidence="4">
    <location>
        <begin position="907"/>
        <end position="920"/>
    </location>
</feature>
<dbReference type="InterPro" id="IPR002347">
    <property type="entry name" value="SDR_fam"/>
</dbReference>
<dbReference type="PRINTS" id="PR00081">
    <property type="entry name" value="GDHRDH"/>
</dbReference>
<keyword evidence="6" id="KW-1185">Reference proteome</keyword>